<evidence type="ECO:0000313" key="3">
    <source>
        <dbReference type="Proteomes" id="UP001652445"/>
    </source>
</evidence>
<protein>
    <submittedName>
        <fullName evidence="2">Metal-dependent hydrolase</fullName>
    </submittedName>
</protein>
<evidence type="ECO:0000259" key="1">
    <source>
        <dbReference type="Pfam" id="PF12867"/>
    </source>
</evidence>
<proteinExistence type="predicted"/>
<sequence>MDLWSYPLGTFKPEMHPTSEHRAIWMEDIAHIPTALRLTVQNLNAEQLLVPYRPGGWNTQQVVHHVADNDMNAFIRFKRALTEEAPVAGSYREELWAELSDYKEAPIETSLILLESLHQRFVVLLRSLSPEQFQRTLISPTHGIMTLDIAAQRYAWHGRHHIAQIDSLKERMGWI</sequence>
<dbReference type="RefSeq" id="WP_262682324.1">
    <property type="nucleotide sequence ID" value="NZ_JAOQIO010000006.1"/>
</dbReference>
<dbReference type="GO" id="GO:0016787">
    <property type="term" value="F:hydrolase activity"/>
    <property type="evidence" value="ECO:0007669"/>
    <property type="project" value="UniProtKB-KW"/>
</dbReference>
<evidence type="ECO:0000313" key="2">
    <source>
        <dbReference type="EMBL" id="MCU6790804.1"/>
    </source>
</evidence>
<dbReference type="EMBL" id="JAOQIO010000006">
    <property type="protein sequence ID" value="MCU6790804.1"/>
    <property type="molecule type" value="Genomic_DNA"/>
</dbReference>
<dbReference type="InterPro" id="IPR024775">
    <property type="entry name" value="DinB-like"/>
</dbReference>
<reference evidence="2 3" key="1">
    <citation type="submission" date="2022-09" db="EMBL/GenBank/DDBJ databases">
        <authorList>
            <person name="Han X.L."/>
            <person name="Wang Q."/>
            <person name="Lu T."/>
        </authorList>
    </citation>
    <scope>NUCLEOTIDE SEQUENCE [LARGE SCALE GENOMIC DNA]</scope>
    <source>
        <strain evidence="2 3">WQ 127069</strain>
    </source>
</reference>
<dbReference type="SUPFAM" id="SSF109854">
    <property type="entry name" value="DinB/YfiT-like putative metalloenzymes"/>
    <property type="match status" value="1"/>
</dbReference>
<accession>A0ABT2U848</accession>
<organism evidence="2 3">
    <name type="scientific">Paenibacillus baimaensis</name>
    <dbReference type="NCBI Taxonomy" id="2982185"/>
    <lineage>
        <taxon>Bacteria</taxon>
        <taxon>Bacillati</taxon>
        <taxon>Bacillota</taxon>
        <taxon>Bacilli</taxon>
        <taxon>Bacillales</taxon>
        <taxon>Paenibacillaceae</taxon>
        <taxon>Paenibacillus</taxon>
    </lineage>
</organism>
<dbReference type="InterPro" id="IPR034660">
    <property type="entry name" value="DinB/YfiT-like"/>
</dbReference>
<keyword evidence="2" id="KW-0378">Hydrolase</keyword>
<dbReference type="Pfam" id="PF12867">
    <property type="entry name" value="DinB_2"/>
    <property type="match status" value="1"/>
</dbReference>
<comment type="caution">
    <text evidence="2">The sequence shown here is derived from an EMBL/GenBank/DDBJ whole genome shotgun (WGS) entry which is preliminary data.</text>
</comment>
<dbReference type="NCBIfam" id="NF009807">
    <property type="entry name" value="PRK13291.1"/>
    <property type="match status" value="1"/>
</dbReference>
<dbReference type="Proteomes" id="UP001652445">
    <property type="component" value="Unassembled WGS sequence"/>
</dbReference>
<feature type="domain" description="DinB-like" evidence="1">
    <location>
        <begin position="35"/>
        <end position="165"/>
    </location>
</feature>
<name>A0ABT2U848_9BACL</name>
<gene>
    <name evidence="2" type="ORF">OB236_01570</name>
</gene>
<dbReference type="Gene3D" id="1.20.120.450">
    <property type="entry name" value="dinb family like domain"/>
    <property type="match status" value="1"/>
</dbReference>
<keyword evidence="3" id="KW-1185">Reference proteome</keyword>